<dbReference type="PROSITE" id="PS51186">
    <property type="entry name" value="GNAT"/>
    <property type="match status" value="1"/>
</dbReference>
<organism evidence="2 3">
    <name type="scientific">Aspergillus ellipticus CBS 707.79</name>
    <dbReference type="NCBI Taxonomy" id="1448320"/>
    <lineage>
        <taxon>Eukaryota</taxon>
        <taxon>Fungi</taxon>
        <taxon>Dikarya</taxon>
        <taxon>Ascomycota</taxon>
        <taxon>Pezizomycotina</taxon>
        <taxon>Eurotiomycetes</taxon>
        <taxon>Eurotiomycetidae</taxon>
        <taxon>Eurotiales</taxon>
        <taxon>Aspergillaceae</taxon>
        <taxon>Aspergillus</taxon>
        <taxon>Aspergillus subgen. Circumdati</taxon>
    </lineage>
</organism>
<dbReference type="EMBL" id="KZ826076">
    <property type="protein sequence ID" value="PYH88651.1"/>
    <property type="molecule type" value="Genomic_DNA"/>
</dbReference>
<dbReference type="InterPro" id="IPR052523">
    <property type="entry name" value="Trichothecene_AcTrans"/>
</dbReference>
<feature type="domain" description="N-acetyltransferase" evidence="1">
    <location>
        <begin position="3"/>
        <end position="223"/>
    </location>
</feature>
<dbReference type="GO" id="GO:0016747">
    <property type="term" value="F:acyltransferase activity, transferring groups other than amino-acyl groups"/>
    <property type="evidence" value="ECO:0007669"/>
    <property type="project" value="InterPro"/>
</dbReference>
<keyword evidence="2" id="KW-0012">Acyltransferase</keyword>
<dbReference type="AlphaFoldDB" id="A0A319CVZ3"/>
<dbReference type="VEuPathDB" id="FungiDB:BO71DRAFT_365013"/>
<dbReference type="PANTHER" id="PTHR42791:SF2">
    <property type="entry name" value="N-ACETYLTRANSFERASE DOMAIN-CONTAINING PROTEIN"/>
    <property type="match status" value="1"/>
</dbReference>
<dbReference type="PANTHER" id="PTHR42791">
    <property type="entry name" value="GNAT FAMILY ACETYLTRANSFERASE"/>
    <property type="match status" value="1"/>
</dbReference>
<accession>A0A319CVZ3</accession>
<dbReference type="Proteomes" id="UP000247810">
    <property type="component" value="Unassembled WGS sequence"/>
</dbReference>
<dbReference type="InterPro" id="IPR000182">
    <property type="entry name" value="GNAT_dom"/>
</dbReference>
<sequence length="227" mass="25017">MPFSIRYATEQDAPNLANINVASFCHQALWGNLFPGDSTSTSTSDSDALPLKTARCLNKLVAPQVHVVAAVDDETGQVLGYARWVIPGAETSVVELSPEGAAVLAAHDGGKTYPPNVNKFIYERFWEMLKDKYGTYVKEDDFVLEFLATLPEAQGKGVGTALLRWGLERVDAANARVYLEATDDGYALYRKFGWEDLEKMRMDFGALGGQGEQTWVAMRREKRGVSA</sequence>
<evidence type="ECO:0000313" key="2">
    <source>
        <dbReference type="EMBL" id="PYH88651.1"/>
    </source>
</evidence>
<dbReference type="InterPro" id="IPR016181">
    <property type="entry name" value="Acyl_CoA_acyltransferase"/>
</dbReference>
<proteinExistence type="predicted"/>
<keyword evidence="3" id="KW-1185">Reference proteome</keyword>
<dbReference type="SUPFAM" id="SSF55729">
    <property type="entry name" value="Acyl-CoA N-acyltransferases (Nat)"/>
    <property type="match status" value="1"/>
</dbReference>
<dbReference type="Pfam" id="PF00583">
    <property type="entry name" value="Acetyltransf_1"/>
    <property type="match status" value="1"/>
</dbReference>
<dbReference type="OrthoDB" id="410198at2759"/>
<evidence type="ECO:0000313" key="3">
    <source>
        <dbReference type="Proteomes" id="UP000247810"/>
    </source>
</evidence>
<gene>
    <name evidence="2" type="ORF">BO71DRAFT_365013</name>
</gene>
<dbReference type="Gene3D" id="3.40.630.30">
    <property type="match status" value="1"/>
</dbReference>
<evidence type="ECO:0000259" key="1">
    <source>
        <dbReference type="PROSITE" id="PS51186"/>
    </source>
</evidence>
<protein>
    <submittedName>
        <fullName evidence="2">Acyl-CoA N-acyltransferase</fullName>
    </submittedName>
</protein>
<reference evidence="2 3" key="1">
    <citation type="submission" date="2018-02" db="EMBL/GenBank/DDBJ databases">
        <title>The genomes of Aspergillus section Nigri reveals drivers in fungal speciation.</title>
        <authorList>
            <consortium name="DOE Joint Genome Institute"/>
            <person name="Vesth T.C."/>
            <person name="Nybo J."/>
            <person name="Theobald S."/>
            <person name="Brandl J."/>
            <person name="Frisvad J.C."/>
            <person name="Nielsen K.F."/>
            <person name="Lyhne E.K."/>
            <person name="Kogle M.E."/>
            <person name="Kuo A."/>
            <person name="Riley R."/>
            <person name="Clum A."/>
            <person name="Nolan M."/>
            <person name="Lipzen A."/>
            <person name="Salamov A."/>
            <person name="Henrissat B."/>
            <person name="Wiebenga A."/>
            <person name="De vries R.P."/>
            <person name="Grigoriev I.V."/>
            <person name="Mortensen U.H."/>
            <person name="Andersen M.R."/>
            <person name="Baker S.E."/>
        </authorList>
    </citation>
    <scope>NUCLEOTIDE SEQUENCE [LARGE SCALE GENOMIC DNA]</scope>
    <source>
        <strain evidence="2 3">CBS 707.79</strain>
    </source>
</reference>
<name>A0A319CVZ3_9EURO</name>
<dbReference type="STRING" id="1448320.A0A319CVZ3"/>
<keyword evidence="2" id="KW-0808">Transferase</keyword>
<dbReference type="CDD" id="cd04301">
    <property type="entry name" value="NAT_SF"/>
    <property type="match status" value="1"/>
</dbReference>